<reference evidence="2" key="2">
    <citation type="journal article" date="2023" name="IMA Fungus">
        <title>Comparative genomic study of the Penicillium genus elucidates a diverse pangenome and 15 lateral gene transfer events.</title>
        <authorList>
            <person name="Petersen C."/>
            <person name="Sorensen T."/>
            <person name="Nielsen M.R."/>
            <person name="Sondergaard T.E."/>
            <person name="Sorensen J.L."/>
            <person name="Fitzpatrick D.A."/>
            <person name="Frisvad J.C."/>
            <person name="Nielsen K.L."/>
        </authorList>
    </citation>
    <scope>NUCLEOTIDE SEQUENCE</scope>
    <source>
        <strain evidence="2">IBT 29864</strain>
    </source>
</reference>
<sequence>MAPARKEPAPKPSPAANMQSASSGEVSANATESEPESYPEPQKPFRMSDLDLDVSYVGVFELSPHEPRPRWPEIWHESGTPYPRGWSATDLNQDLSKHEARIERYRKQMVENNMPEHAREKLAHYEKQLADKMELKARYPGLKWQTLLQIEELERAKQRFALERDRGNIVPSLEAIITAYESRQLDVYPDERLVTYWHKGKQISQPRPFNWEEYHIIAAGCEGRVMSVWVEPIGVPQQRTNNIYTVLNVPRASNLDQG</sequence>
<accession>A0A9W9RVY9</accession>
<dbReference type="Proteomes" id="UP001147782">
    <property type="component" value="Unassembled WGS sequence"/>
</dbReference>
<feature type="compositionally biased region" description="Polar residues" evidence="1">
    <location>
        <begin position="16"/>
        <end position="32"/>
    </location>
</feature>
<comment type="caution">
    <text evidence="2">The sequence shown here is derived from an EMBL/GenBank/DDBJ whole genome shotgun (WGS) entry which is preliminary data.</text>
</comment>
<name>A0A9W9RVY9_9EURO</name>
<dbReference type="AlphaFoldDB" id="A0A9W9RVY9"/>
<feature type="region of interest" description="Disordered" evidence="1">
    <location>
        <begin position="1"/>
        <end position="46"/>
    </location>
</feature>
<dbReference type="RefSeq" id="XP_056552439.1">
    <property type="nucleotide sequence ID" value="XM_056703439.1"/>
</dbReference>
<gene>
    <name evidence="2" type="ORF">N7496_010526</name>
</gene>
<reference evidence="2" key="1">
    <citation type="submission" date="2022-11" db="EMBL/GenBank/DDBJ databases">
        <authorList>
            <person name="Petersen C."/>
        </authorList>
    </citation>
    <scope>NUCLEOTIDE SEQUENCE</scope>
    <source>
        <strain evidence="2">IBT 29864</strain>
    </source>
</reference>
<evidence type="ECO:0000313" key="2">
    <source>
        <dbReference type="EMBL" id="KAJ5364813.1"/>
    </source>
</evidence>
<proteinExistence type="predicted"/>
<dbReference type="GeneID" id="81442618"/>
<dbReference type="OrthoDB" id="4363173at2759"/>
<organism evidence="2 3">
    <name type="scientific">Penicillium cataractarum</name>
    <dbReference type="NCBI Taxonomy" id="2100454"/>
    <lineage>
        <taxon>Eukaryota</taxon>
        <taxon>Fungi</taxon>
        <taxon>Dikarya</taxon>
        <taxon>Ascomycota</taxon>
        <taxon>Pezizomycotina</taxon>
        <taxon>Eurotiomycetes</taxon>
        <taxon>Eurotiomycetidae</taxon>
        <taxon>Eurotiales</taxon>
        <taxon>Aspergillaceae</taxon>
        <taxon>Penicillium</taxon>
    </lineage>
</organism>
<dbReference type="EMBL" id="JAPZBS010000008">
    <property type="protein sequence ID" value="KAJ5364813.1"/>
    <property type="molecule type" value="Genomic_DNA"/>
</dbReference>
<keyword evidence="3" id="KW-1185">Reference proteome</keyword>
<protein>
    <submittedName>
        <fullName evidence="2">Uncharacterized protein</fullName>
    </submittedName>
</protein>
<evidence type="ECO:0000256" key="1">
    <source>
        <dbReference type="SAM" id="MobiDB-lite"/>
    </source>
</evidence>
<evidence type="ECO:0000313" key="3">
    <source>
        <dbReference type="Proteomes" id="UP001147782"/>
    </source>
</evidence>